<name>A0A498SH36_ACAVI</name>
<evidence type="ECO:0000256" key="1">
    <source>
        <dbReference type="SAM" id="Phobius"/>
    </source>
</evidence>
<gene>
    <name evidence="2" type="ORF">NAV_LOCUS4068</name>
</gene>
<reference evidence="2 3" key="1">
    <citation type="submission" date="2018-08" db="EMBL/GenBank/DDBJ databases">
        <authorList>
            <person name="Laetsch R D."/>
            <person name="Stevens L."/>
            <person name="Kumar S."/>
            <person name="Blaxter L. M."/>
        </authorList>
    </citation>
    <scope>NUCLEOTIDE SEQUENCE [LARGE SCALE GENOMIC DNA]</scope>
</reference>
<organism evidence="2 3">
    <name type="scientific">Acanthocheilonema viteae</name>
    <name type="common">Filarial nematode worm</name>
    <name type="synonym">Dipetalonema viteae</name>
    <dbReference type="NCBI Taxonomy" id="6277"/>
    <lineage>
        <taxon>Eukaryota</taxon>
        <taxon>Metazoa</taxon>
        <taxon>Ecdysozoa</taxon>
        <taxon>Nematoda</taxon>
        <taxon>Chromadorea</taxon>
        <taxon>Rhabditida</taxon>
        <taxon>Spirurina</taxon>
        <taxon>Spiruromorpha</taxon>
        <taxon>Filarioidea</taxon>
        <taxon>Onchocercidae</taxon>
        <taxon>Acanthocheilonema</taxon>
    </lineage>
</organism>
<evidence type="ECO:0000313" key="2">
    <source>
        <dbReference type="EMBL" id="VBB29263.1"/>
    </source>
</evidence>
<keyword evidence="1" id="KW-1133">Transmembrane helix</keyword>
<keyword evidence="1" id="KW-0812">Transmembrane</keyword>
<accession>A0A498SH36</accession>
<dbReference type="STRING" id="6277.A0A498SH36"/>
<keyword evidence="1" id="KW-0472">Membrane</keyword>
<dbReference type="Proteomes" id="UP000276991">
    <property type="component" value="Unassembled WGS sequence"/>
</dbReference>
<sequence>MCKHLTSYNILEISRLSRHLQAPNSTIEDTAYSGGCFQRYHWCTYTTRVPFYLYSFAATVLFGLAFPFLASPLGALYSEILGPRSQMATNDNISVIKITLVLGETRRKPMPSQERNNDELLQGYDNMKYSQNRETIKATIHSMVQSADLKPHEQSPQRECSGSSNVQISVNKSWEKVLPIEKQKSIDQPLCLQKTKPKNEAVELQMEGNMGSDILRRKRLSRQRNSALSKNRRMLDSLSVLEGDDECLKSAVEGQVVEGQSHLDHF</sequence>
<protein>
    <submittedName>
        <fullName evidence="2">Uncharacterized protein</fullName>
    </submittedName>
</protein>
<feature type="transmembrane region" description="Helical" evidence="1">
    <location>
        <begin position="51"/>
        <end position="77"/>
    </location>
</feature>
<dbReference type="EMBL" id="UPTC01000573">
    <property type="protein sequence ID" value="VBB29263.1"/>
    <property type="molecule type" value="Genomic_DNA"/>
</dbReference>
<keyword evidence="3" id="KW-1185">Reference proteome</keyword>
<evidence type="ECO:0000313" key="3">
    <source>
        <dbReference type="Proteomes" id="UP000276991"/>
    </source>
</evidence>
<proteinExistence type="predicted"/>
<dbReference type="AlphaFoldDB" id="A0A498SH36"/>
<dbReference type="OrthoDB" id="370281at2759"/>